<dbReference type="Pfam" id="PF13452">
    <property type="entry name" value="FAS1_DH_region"/>
    <property type="match status" value="1"/>
</dbReference>
<dbReference type="SUPFAM" id="SSF54637">
    <property type="entry name" value="Thioesterase/thiol ester dehydrase-isomerase"/>
    <property type="match status" value="1"/>
</dbReference>
<keyword evidence="3" id="KW-1185">Reference proteome</keyword>
<dbReference type="PANTHER" id="PTHR28152">
    <property type="entry name" value="HYDROXYACYL-THIOESTER DEHYDRATASE TYPE 2, MITOCHONDRIAL"/>
    <property type="match status" value="1"/>
</dbReference>
<sequence>MLVHRLWPTSCARRCNSSLTVTGESIAALDRWISSTLNRGLTLTDTLRGEHLSDLYVTLPTRDAAKLRQPYLCKTGQSLGYGHHLVFFHPRNPERVLRWDGTDADFCPPEPFSRRMWAGGKMKWNEPLSVGEKVIATSTIASVEKKGFEKGTPMVFVKQKLEYRRKHAQHAAIEEERSHVYLTAPGNRRGVRTVDGVPGDPDYRFEYLPSATTLFRFSALTFNGHFIHLDREYAATEGYPERLVHGPLTALMLLDVFSMQFPDSMISSFEYRAVNPLIVNRKVAICGKKHTSNNTVQVWAEDVETKAIGMVGQINLHNSA</sequence>
<reference evidence="2 3" key="1">
    <citation type="journal article" date="2021" name="Environ. Microbiol.">
        <title>Gene family expansions and transcriptome signatures uncover fungal adaptations to wood decay.</title>
        <authorList>
            <person name="Hage H."/>
            <person name="Miyauchi S."/>
            <person name="Viragh M."/>
            <person name="Drula E."/>
            <person name="Min B."/>
            <person name="Chaduli D."/>
            <person name="Navarro D."/>
            <person name="Favel A."/>
            <person name="Norest M."/>
            <person name="Lesage-Meessen L."/>
            <person name="Balint B."/>
            <person name="Merenyi Z."/>
            <person name="de Eugenio L."/>
            <person name="Morin E."/>
            <person name="Martinez A.T."/>
            <person name="Baldrian P."/>
            <person name="Stursova M."/>
            <person name="Martinez M.J."/>
            <person name="Novotny C."/>
            <person name="Magnuson J.K."/>
            <person name="Spatafora J.W."/>
            <person name="Maurice S."/>
            <person name="Pangilinan J."/>
            <person name="Andreopoulos W."/>
            <person name="LaButti K."/>
            <person name="Hundley H."/>
            <person name="Na H."/>
            <person name="Kuo A."/>
            <person name="Barry K."/>
            <person name="Lipzen A."/>
            <person name="Henrissat B."/>
            <person name="Riley R."/>
            <person name="Ahrendt S."/>
            <person name="Nagy L.G."/>
            <person name="Grigoriev I.V."/>
            <person name="Martin F."/>
            <person name="Rosso M.N."/>
        </authorList>
    </citation>
    <scope>NUCLEOTIDE SEQUENCE [LARGE SCALE GENOMIC DNA]</scope>
    <source>
        <strain evidence="2 3">CIRM-BRFM 1785</strain>
    </source>
</reference>
<evidence type="ECO:0000313" key="3">
    <source>
        <dbReference type="Proteomes" id="UP000814176"/>
    </source>
</evidence>
<gene>
    <name evidence="2" type="ORF">C8Q71DRAFT_699889</name>
</gene>
<proteinExistence type="predicted"/>
<accession>A0ABQ8KVD0</accession>
<dbReference type="InterPro" id="IPR052741">
    <property type="entry name" value="Mitochondrial_HTD2"/>
</dbReference>
<dbReference type="RefSeq" id="XP_047784082.1">
    <property type="nucleotide sequence ID" value="XM_047920094.1"/>
</dbReference>
<dbReference type="Proteomes" id="UP000814176">
    <property type="component" value="Unassembled WGS sequence"/>
</dbReference>
<dbReference type="GeneID" id="72000826"/>
<evidence type="ECO:0000313" key="2">
    <source>
        <dbReference type="EMBL" id="KAH9843035.1"/>
    </source>
</evidence>
<dbReference type="InterPro" id="IPR029069">
    <property type="entry name" value="HotDog_dom_sf"/>
</dbReference>
<dbReference type="Gene3D" id="3.10.129.10">
    <property type="entry name" value="Hotdog Thioesterase"/>
    <property type="match status" value="2"/>
</dbReference>
<organism evidence="2 3">
    <name type="scientific">Rhodofomes roseus</name>
    <dbReference type="NCBI Taxonomy" id="34475"/>
    <lineage>
        <taxon>Eukaryota</taxon>
        <taxon>Fungi</taxon>
        <taxon>Dikarya</taxon>
        <taxon>Basidiomycota</taxon>
        <taxon>Agaricomycotina</taxon>
        <taxon>Agaricomycetes</taxon>
        <taxon>Polyporales</taxon>
        <taxon>Rhodofomes</taxon>
    </lineage>
</organism>
<evidence type="ECO:0000259" key="1">
    <source>
        <dbReference type="Pfam" id="PF13452"/>
    </source>
</evidence>
<comment type="caution">
    <text evidence="2">The sequence shown here is derived from an EMBL/GenBank/DDBJ whole genome shotgun (WGS) entry which is preliminary data.</text>
</comment>
<dbReference type="PANTHER" id="PTHR28152:SF1">
    <property type="entry name" value="HYDROXYACYL-THIOESTER DEHYDRATASE TYPE 2, MITOCHONDRIAL"/>
    <property type="match status" value="1"/>
</dbReference>
<feature type="domain" description="FAS1-like dehydratase" evidence="1">
    <location>
        <begin position="95"/>
        <end position="166"/>
    </location>
</feature>
<dbReference type="InterPro" id="IPR039569">
    <property type="entry name" value="FAS1-like_DH_region"/>
</dbReference>
<dbReference type="EMBL" id="JADCUA010000002">
    <property type="protein sequence ID" value="KAH9843035.1"/>
    <property type="molecule type" value="Genomic_DNA"/>
</dbReference>
<name>A0ABQ8KVD0_9APHY</name>
<protein>
    <recommendedName>
        <fullName evidence="1">FAS1-like dehydratase domain-containing protein</fullName>
    </recommendedName>
</protein>